<evidence type="ECO:0000313" key="2">
    <source>
        <dbReference type="EMBL" id="EON97294.1"/>
    </source>
</evidence>
<organism evidence="2 3">
    <name type="scientific">Phaeoacremonium minimum (strain UCR-PA7)</name>
    <name type="common">Esca disease fungus</name>
    <name type="synonym">Togninia minima</name>
    <dbReference type="NCBI Taxonomy" id="1286976"/>
    <lineage>
        <taxon>Eukaryota</taxon>
        <taxon>Fungi</taxon>
        <taxon>Dikarya</taxon>
        <taxon>Ascomycota</taxon>
        <taxon>Pezizomycotina</taxon>
        <taxon>Sordariomycetes</taxon>
        <taxon>Sordariomycetidae</taxon>
        <taxon>Togniniales</taxon>
        <taxon>Togniniaceae</taxon>
        <taxon>Phaeoacremonium</taxon>
    </lineage>
</organism>
<protein>
    <submittedName>
        <fullName evidence="2">Uncharacterized protein</fullName>
    </submittedName>
</protein>
<dbReference type="KEGG" id="tmn:UCRPA7_7199"/>
<feature type="compositionally biased region" description="Polar residues" evidence="1">
    <location>
        <begin position="25"/>
        <end position="45"/>
    </location>
</feature>
<proteinExistence type="predicted"/>
<dbReference type="RefSeq" id="XP_007917924.1">
    <property type="nucleotide sequence ID" value="XM_007919733.1"/>
</dbReference>
<evidence type="ECO:0000256" key="1">
    <source>
        <dbReference type="SAM" id="MobiDB-lite"/>
    </source>
</evidence>
<dbReference type="HOGENOM" id="CLU_1050476_0_0_1"/>
<feature type="region of interest" description="Disordered" evidence="1">
    <location>
        <begin position="1"/>
        <end position="54"/>
    </location>
</feature>
<dbReference type="AlphaFoldDB" id="R8BDB2"/>
<dbReference type="eggNOG" id="ENOG502S7AM">
    <property type="taxonomic scope" value="Eukaryota"/>
</dbReference>
<reference evidence="3" key="1">
    <citation type="journal article" date="2013" name="Genome Announc.">
        <title>Draft genome sequence of the ascomycete Phaeoacremonium aleophilum strain UCR-PA7, a causal agent of the esca disease complex in grapevines.</title>
        <authorList>
            <person name="Blanco-Ulate B."/>
            <person name="Rolshausen P."/>
            <person name="Cantu D."/>
        </authorList>
    </citation>
    <scope>NUCLEOTIDE SEQUENCE [LARGE SCALE GENOMIC DNA]</scope>
    <source>
        <strain evidence="3">UCR-PA7</strain>
    </source>
</reference>
<feature type="compositionally biased region" description="Basic and acidic residues" evidence="1">
    <location>
        <begin position="1"/>
        <end position="17"/>
    </location>
</feature>
<dbReference type="Proteomes" id="UP000014074">
    <property type="component" value="Unassembled WGS sequence"/>
</dbReference>
<sequence>MGGPETHRTANDNEGSRATHRSRSSRQASGNSQYRAQSPESQLTIPPTPASPDLSLRSVRSVSSLPLTQVLSSSSPHALDRTLSVVFSPHGISYASLAAYATSHLVAEATLPLTALLHCFDAVSNPWWLGGNVLLGAPAGTETATKLGARAWISAHDGEKDVRGLATGLLRTRKWAREEVESVVSPRKGHFSPAQESKVGNKGTEVLALGSGEEVVLTSEGVWNVDQKQNDERMKAQTLAAMGLSPTIEARDMEPRNLGEVMAMV</sequence>
<accession>R8BDB2</accession>
<dbReference type="GeneID" id="19327935"/>
<gene>
    <name evidence="2" type="ORF">UCRPA7_7199</name>
</gene>
<evidence type="ECO:0000313" key="3">
    <source>
        <dbReference type="Proteomes" id="UP000014074"/>
    </source>
</evidence>
<keyword evidence="3" id="KW-1185">Reference proteome</keyword>
<dbReference type="PANTHER" id="PTHR36142:SF5">
    <property type="entry name" value="METALLO-BETA-LACTAMASE DOMAIN-CONTAINING PROTEIN"/>
    <property type="match status" value="1"/>
</dbReference>
<dbReference type="OrthoDB" id="332863at2759"/>
<dbReference type="EMBL" id="KB933272">
    <property type="protein sequence ID" value="EON97294.1"/>
    <property type="molecule type" value="Genomic_DNA"/>
</dbReference>
<dbReference type="PANTHER" id="PTHR36142">
    <property type="entry name" value="METALLO-HYDROLASE/OXIDOREDUCTASE SUPERFAMILY PROTEIN"/>
    <property type="match status" value="1"/>
</dbReference>
<name>R8BDB2_PHAM7</name>